<keyword evidence="2" id="KW-1185">Reference proteome</keyword>
<dbReference type="RefSeq" id="WP_215618786.1">
    <property type="nucleotide sequence ID" value="NZ_JADOER010000011.1"/>
</dbReference>
<name>A0ABS5Y4X1_9CYAN</name>
<evidence type="ECO:0000313" key="2">
    <source>
        <dbReference type="Proteomes" id="UP001196661"/>
    </source>
</evidence>
<protein>
    <submittedName>
        <fullName evidence="1">DUF4278 domain-containing protein</fullName>
    </submittedName>
</protein>
<dbReference type="EMBL" id="JADOER010000011">
    <property type="protein sequence ID" value="MBT9312882.1"/>
    <property type="molecule type" value="Genomic_DNA"/>
</dbReference>
<gene>
    <name evidence="1" type="ORF">IXB28_11740</name>
</gene>
<accession>A0ABS5Y4X1</accession>
<dbReference type="Proteomes" id="UP001196661">
    <property type="component" value="Unassembled WGS sequence"/>
</dbReference>
<reference evidence="1 2" key="1">
    <citation type="journal article" date="2021" name="Mar. Drugs">
        <title>Genome Reduction and Secondary Metabolism of the Marine Sponge-Associated Cyanobacterium Leptothoe.</title>
        <authorList>
            <person name="Konstantinou D."/>
            <person name="Popin R.V."/>
            <person name="Fewer D.P."/>
            <person name="Sivonen K."/>
            <person name="Gkelis S."/>
        </authorList>
    </citation>
    <scope>NUCLEOTIDE SEQUENCE [LARGE SCALE GENOMIC DNA]</scope>
    <source>
        <strain evidence="1 2">TAU-MAC 1615</strain>
    </source>
</reference>
<sequence length="140" mass="16269">MKLTYRGVEYDHNPPMLEVSESDILCNYRGRTHRYTYVGHVPFPQSQTGLTYRGAAYKTDRYGQRQSVSAAESNSVFSAFQRKLAQLTPLMDERRQMLRHSARSHSDSIQRSLERRIAIAREQGNSNLLQQLEDEMRQMA</sequence>
<evidence type="ECO:0000313" key="1">
    <source>
        <dbReference type="EMBL" id="MBT9312882.1"/>
    </source>
</evidence>
<dbReference type="Pfam" id="PF14105">
    <property type="entry name" value="DUF4278"/>
    <property type="match status" value="1"/>
</dbReference>
<organism evidence="1 2">
    <name type="scientific">Leptothoe kymatousa TAU-MAC 1615</name>
    <dbReference type="NCBI Taxonomy" id="2364775"/>
    <lineage>
        <taxon>Bacteria</taxon>
        <taxon>Bacillati</taxon>
        <taxon>Cyanobacteriota</taxon>
        <taxon>Cyanophyceae</taxon>
        <taxon>Nodosilineales</taxon>
        <taxon>Cymatolegaceae</taxon>
        <taxon>Leptothoe</taxon>
        <taxon>Leptothoe kymatousa</taxon>
    </lineage>
</organism>
<dbReference type="InterPro" id="IPR025458">
    <property type="entry name" value="DUF4278"/>
</dbReference>
<comment type="caution">
    <text evidence="1">The sequence shown here is derived from an EMBL/GenBank/DDBJ whole genome shotgun (WGS) entry which is preliminary data.</text>
</comment>
<proteinExistence type="predicted"/>